<dbReference type="OrthoDB" id="10054429at2759"/>
<comment type="subcellular location">
    <subcellularLocation>
        <location evidence="1">Membrane</location>
        <topology evidence="1">Multi-pass membrane protein</topology>
    </subcellularLocation>
</comment>
<keyword evidence="4 6" id="KW-1133">Transmembrane helix</keyword>
<organism evidence="7 8">
    <name type="scientific">Mucor lusitanicus CBS 277.49</name>
    <dbReference type="NCBI Taxonomy" id="747725"/>
    <lineage>
        <taxon>Eukaryota</taxon>
        <taxon>Fungi</taxon>
        <taxon>Fungi incertae sedis</taxon>
        <taxon>Mucoromycota</taxon>
        <taxon>Mucoromycotina</taxon>
        <taxon>Mucoromycetes</taxon>
        <taxon>Mucorales</taxon>
        <taxon>Mucorineae</taxon>
        <taxon>Mucoraceae</taxon>
        <taxon>Mucor</taxon>
    </lineage>
</organism>
<evidence type="ECO:0000256" key="1">
    <source>
        <dbReference type="ARBA" id="ARBA00004141"/>
    </source>
</evidence>
<dbReference type="STRING" id="747725.A0A162NQZ9"/>
<sequence>MITIVAKAPTHQSAKFVFTHFNNNSGWASPAYVAVVGLLQAQFTLTGFDSSAHMSEETKNAEISGPVGMTMAVLVSAIMGFLFIIAFLFSIQDFEATVGSATGFPVMQIIYDCVGHAGAIVLMVMLIIACWQCGFASVAANSRMIYAFSRDNAMPGSKYWHKIDLKRQSPINAVWLSVLIASLLALPALGNSTAFSAITSVATIGLYISYAVPIFAKLVNKKQFHRGPLHLGRFS</sequence>
<accession>A0A162NQZ9</accession>
<dbReference type="PANTHER" id="PTHR45649">
    <property type="entry name" value="AMINO-ACID PERMEASE BAT1"/>
    <property type="match status" value="1"/>
</dbReference>
<dbReference type="AlphaFoldDB" id="A0A162NQZ9"/>
<evidence type="ECO:0000256" key="2">
    <source>
        <dbReference type="ARBA" id="ARBA00022448"/>
    </source>
</evidence>
<gene>
    <name evidence="7" type="ORF">MUCCIDRAFT_155812</name>
</gene>
<proteinExistence type="predicted"/>
<keyword evidence="2" id="KW-0813">Transport</keyword>
<dbReference type="Proteomes" id="UP000077051">
    <property type="component" value="Unassembled WGS sequence"/>
</dbReference>
<dbReference type="GO" id="GO:0022857">
    <property type="term" value="F:transmembrane transporter activity"/>
    <property type="evidence" value="ECO:0007669"/>
    <property type="project" value="InterPro"/>
</dbReference>
<comment type="caution">
    <text evidence="7">The sequence shown here is derived from an EMBL/GenBank/DDBJ whole genome shotgun (WGS) entry which is preliminary data.</text>
</comment>
<dbReference type="Pfam" id="PF13520">
    <property type="entry name" value="AA_permease_2"/>
    <property type="match status" value="1"/>
</dbReference>
<evidence type="ECO:0000256" key="4">
    <source>
        <dbReference type="ARBA" id="ARBA00022989"/>
    </source>
</evidence>
<evidence type="ECO:0000256" key="3">
    <source>
        <dbReference type="ARBA" id="ARBA00022692"/>
    </source>
</evidence>
<feature type="transmembrane region" description="Helical" evidence="6">
    <location>
        <begin position="171"/>
        <end position="189"/>
    </location>
</feature>
<dbReference type="GO" id="GO:0016020">
    <property type="term" value="C:membrane"/>
    <property type="evidence" value="ECO:0007669"/>
    <property type="project" value="UniProtKB-SubCell"/>
</dbReference>
<dbReference type="InterPro" id="IPR002293">
    <property type="entry name" value="AA/rel_permease1"/>
</dbReference>
<feature type="transmembrane region" description="Helical" evidence="6">
    <location>
        <begin position="69"/>
        <end position="89"/>
    </location>
</feature>
<keyword evidence="5 6" id="KW-0472">Membrane</keyword>
<name>A0A162NQZ9_MUCCL</name>
<dbReference type="EMBL" id="AMYB01000003">
    <property type="protein sequence ID" value="OAD05134.1"/>
    <property type="molecule type" value="Genomic_DNA"/>
</dbReference>
<keyword evidence="3 6" id="KW-0812">Transmembrane</keyword>
<keyword evidence="8" id="KW-1185">Reference proteome</keyword>
<feature type="transmembrane region" description="Helical" evidence="6">
    <location>
        <begin position="195"/>
        <end position="216"/>
    </location>
</feature>
<evidence type="ECO:0000256" key="6">
    <source>
        <dbReference type="SAM" id="Phobius"/>
    </source>
</evidence>
<evidence type="ECO:0000313" key="7">
    <source>
        <dbReference type="EMBL" id="OAD05134.1"/>
    </source>
</evidence>
<feature type="transmembrane region" description="Helical" evidence="6">
    <location>
        <begin position="109"/>
        <end position="140"/>
    </location>
</feature>
<protein>
    <recommendedName>
        <fullName evidence="9">Amino acid permease/ SLC12A domain-containing protein</fullName>
    </recommendedName>
</protein>
<feature type="non-terminal residue" evidence="7">
    <location>
        <position position="235"/>
    </location>
</feature>
<dbReference type="Gene3D" id="1.20.1740.10">
    <property type="entry name" value="Amino acid/polyamine transporter I"/>
    <property type="match status" value="1"/>
</dbReference>
<evidence type="ECO:0000313" key="8">
    <source>
        <dbReference type="Proteomes" id="UP000077051"/>
    </source>
</evidence>
<evidence type="ECO:0000256" key="5">
    <source>
        <dbReference type="ARBA" id="ARBA00023136"/>
    </source>
</evidence>
<evidence type="ECO:0008006" key="9">
    <source>
        <dbReference type="Google" id="ProtNLM"/>
    </source>
</evidence>
<reference evidence="7 8" key="1">
    <citation type="submission" date="2015-06" db="EMBL/GenBank/DDBJ databases">
        <title>Expansion of signal transduction pathways in fungi by whole-genome duplication.</title>
        <authorList>
            <consortium name="DOE Joint Genome Institute"/>
            <person name="Corrochano L.M."/>
            <person name="Kuo A."/>
            <person name="Marcet-Houben M."/>
            <person name="Polaino S."/>
            <person name="Salamov A."/>
            <person name="Villalobos J.M."/>
            <person name="Alvarez M.I."/>
            <person name="Avalos J."/>
            <person name="Benito E.P."/>
            <person name="Benoit I."/>
            <person name="Burger G."/>
            <person name="Camino L.P."/>
            <person name="Canovas D."/>
            <person name="Cerda-Olmedo E."/>
            <person name="Cheng J.-F."/>
            <person name="Dominguez A."/>
            <person name="Elias M."/>
            <person name="Eslava A.P."/>
            <person name="Glaser F."/>
            <person name="Grimwood J."/>
            <person name="Gutierrez G."/>
            <person name="Heitman J."/>
            <person name="Henrissat B."/>
            <person name="Iturriaga E.A."/>
            <person name="Lang B.F."/>
            <person name="Lavin J.L."/>
            <person name="Lee S."/>
            <person name="Li W."/>
            <person name="Lindquist E."/>
            <person name="Lopez-Garcia S."/>
            <person name="Luque E.M."/>
            <person name="Marcos A.T."/>
            <person name="Martin J."/>
            <person name="Mccluskey K."/>
            <person name="Medina H.R."/>
            <person name="Miralles-Duran A."/>
            <person name="Miyazaki A."/>
            <person name="Munoz-Torres E."/>
            <person name="Oguiza J.A."/>
            <person name="Ohm R."/>
            <person name="Olmedo M."/>
            <person name="Orejas M."/>
            <person name="Ortiz-Castellanos L."/>
            <person name="Pisabarro A.G."/>
            <person name="Rodriguez-Romero J."/>
            <person name="Ruiz-Herrera J."/>
            <person name="Ruiz-Vazquez R."/>
            <person name="Sanz C."/>
            <person name="Schackwitz W."/>
            <person name="Schmutz J."/>
            <person name="Shahriari M."/>
            <person name="Shelest E."/>
            <person name="Silva-Franco F."/>
            <person name="Soanes D."/>
            <person name="Syed K."/>
            <person name="Tagua V.G."/>
            <person name="Talbot N.J."/>
            <person name="Thon M."/>
            <person name="De Vries R.P."/>
            <person name="Wiebenga A."/>
            <person name="Yadav J.S."/>
            <person name="Braun E.L."/>
            <person name="Baker S."/>
            <person name="Garre V."/>
            <person name="Horwitz B."/>
            <person name="Torres-Martinez S."/>
            <person name="Idnurm A."/>
            <person name="Herrera-Estrella A."/>
            <person name="Gabaldon T."/>
            <person name="Grigoriev I.V."/>
        </authorList>
    </citation>
    <scope>NUCLEOTIDE SEQUENCE [LARGE SCALE GENOMIC DNA]</scope>
    <source>
        <strain evidence="7 8">CBS 277.49</strain>
    </source>
</reference>
<dbReference type="VEuPathDB" id="FungiDB:MUCCIDRAFT_155812"/>
<dbReference type="PANTHER" id="PTHR45649:SF26">
    <property type="entry name" value="OS04G0435100 PROTEIN"/>
    <property type="match status" value="1"/>
</dbReference>